<gene>
    <name evidence="4" type="ORF">NEOLEDRAFT_1165105</name>
</gene>
<dbReference type="Pfam" id="PF00326">
    <property type="entry name" value="Peptidase_S9"/>
    <property type="match status" value="1"/>
</dbReference>
<feature type="domain" description="Peptidase S9 prolyl oligopeptidase catalytic" evidence="3">
    <location>
        <begin position="466"/>
        <end position="599"/>
    </location>
</feature>
<dbReference type="InterPro" id="IPR050955">
    <property type="entry name" value="Plant_Biomass_Hydrol_Est"/>
</dbReference>
<dbReference type="AlphaFoldDB" id="A0A165NXU3"/>
<evidence type="ECO:0000313" key="4">
    <source>
        <dbReference type="EMBL" id="KZT20258.1"/>
    </source>
</evidence>
<dbReference type="GO" id="GO:0008236">
    <property type="term" value="F:serine-type peptidase activity"/>
    <property type="evidence" value="ECO:0007669"/>
    <property type="project" value="InterPro"/>
</dbReference>
<dbReference type="OrthoDB" id="449091at2759"/>
<dbReference type="InterPro" id="IPR029058">
    <property type="entry name" value="AB_hydrolase_fold"/>
</dbReference>
<keyword evidence="1 2" id="KW-0732">Signal</keyword>
<dbReference type="PANTHER" id="PTHR43037:SF4">
    <property type="entry name" value="PEPTIDASE S9 PROLYL OLIGOPEPTIDASE CATALYTIC DOMAIN-CONTAINING PROTEIN"/>
    <property type="match status" value="1"/>
</dbReference>
<dbReference type="PANTHER" id="PTHR43037">
    <property type="entry name" value="UNNAMED PRODUCT-RELATED"/>
    <property type="match status" value="1"/>
</dbReference>
<accession>A0A165NXU3</accession>
<keyword evidence="5" id="KW-1185">Reference proteome</keyword>
<feature type="signal peptide" evidence="2">
    <location>
        <begin position="1"/>
        <end position="23"/>
    </location>
</feature>
<dbReference type="Gene3D" id="3.40.50.1820">
    <property type="entry name" value="alpha/beta hydrolase"/>
    <property type="match status" value="1"/>
</dbReference>
<evidence type="ECO:0000259" key="3">
    <source>
        <dbReference type="Pfam" id="PF00326"/>
    </source>
</evidence>
<dbReference type="STRING" id="1314782.A0A165NXU3"/>
<dbReference type="InParanoid" id="A0A165NXU3"/>
<organism evidence="4 5">
    <name type="scientific">Neolentinus lepideus HHB14362 ss-1</name>
    <dbReference type="NCBI Taxonomy" id="1314782"/>
    <lineage>
        <taxon>Eukaryota</taxon>
        <taxon>Fungi</taxon>
        <taxon>Dikarya</taxon>
        <taxon>Basidiomycota</taxon>
        <taxon>Agaricomycotina</taxon>
        <taxon>Agaricomycetes</taxon>
        <taxon>Gloeophyllales</taxon>
        <taxon>Gloeophyllaceae</taxon>
        <taxon>Neolentinus</taxon>
    </lineage>
</organism>
<evidence type="ECO:0000256" key="1">
    <source>
        <dbReference type="ARBA" id="ARBA00022729"/>
    </source>
</evidence>
<dbReference type="InterPro" id="IPR001375">
    <property type="entry name" value="Peptidase_S9_cat"/>
</dbReference>
<dbReference type="SUPFAM" id="SSF53474">
    <property type="entry name" value="alpha/beta-Hydrolases"/>
    <property type="match status" value="1"/>
</dbReference>
<evidence type="ECO:0000313" key="5">
    <source>
        <dbReference type="Proteomes" id="UP000076761"/>
    </source>
</evidence>
<protein>
    <recommendedName>
        <fullName evidence="3">Peptidase S9 prolyl oligopeptidase catalytic domain-containing protein</fullName>
    </recommendedName>
</protein>
<feature type="chain" id="PRO_5007863512" description="Peptidase S9 prolyl oligopeptidase catalytic domain-containing protein" evidence="2">
    <location>
        <begin position="24"/>
        <end position="903"/>
    </location>
</feature>
<dbReference type="EMBL" id="KV425623">
    <property type="protein sequence ID" value="KZT20258.1"/>
    <property type="molecule type" value="Genomic_DNA"/>
</dbReference>
<name>A0A165NXU3_9AGAM</name>
<sequence length="903" mass="99458">MHPWQSSVLLGAILLQFCMMGSAEQAPLVVAESRDRWTVKVSSNWDVLGPFPIHAREQHFLSPSFPINLSEPIDYARTWPSSLADGGVVGWTTAHASEDGHLAVSFPEVRWASLRATEGWAALQHHSVLRTTLTVYPPESAGSFVADAESPKLVVKLQQGSFFTVLPTSQEDRAGLTPEWHYGNIYAMGRDPPLTVTLPVPPAMLRPTAYDVFVSGDYEIRLFGDPSAYQSDVPILSIDFNADIDTSYDSVSRVPSQDVIADFVDGLSFGNALGIGFRSASGWWTAEDAELLAPTDGMKVSLLRNPRLAPMQTRVVPLKLVQSRPFYGNDIQVAVRFRSNDSVVTLKVALPIKQQVLWTSETFQPIKTSYFYMESMPTMFLVIPPKNANDGEPRPPILGLHGAGLDIFEEPFWAEAIPRQNNSWIVLPTGRTPWGLDWHGPSAQDAWQSIDALTTILKGNAAWDTWKLQDNTRVVVVGHSNGGQGTWYISSRYPDKVVAAVAASGYIKSQAYVPLAASRSAHFIDPALRAILETSLTPDDNDLFLSNLADTSVLAIHGGLDDNVPVWHSREYISVLKTWNPDADASFKEDPGMPHWYPSILANDEVQTFLDRVSYEAASPKLNTYTLTVSIPSESGSYHGWRIESLKTPGRLARLTVNEHETFMEVKTTNVRTCTLEFDHLHARQLVVNGISLLAPAEKGGDLRIIVNKSLQPSPSGRISTALSSKGPLLLAIPQSTPSRSLSIASRLAHALNLYHKLDAEIITNLEVMDRAERGTIEGATLVVIGDASMEFTRWCLARQDTPFTIENGSLRLQGRAFDQASTGAIFLHPNPNYLDSSIVFLLGHDDEGLERVARLFPIRTGVTVPDWLITGTLADSQGAAALHGAGVWDQEWAWNERMSWLN</sequence>
<evidence type="ECO:0000256" key="2">
    <source>
        <dbReference type="SAM" id="SignalP"/>
    </source>
</evidence>
<reference evidence="4 5" key="1">
    <citation type="journal article" date="2016" name="Mol. Biol. Evol.">
        <title>Comparative Genomics of Early-Diverging Mushroom-Forming Fungi Provides Insights into the Origins of Lignocellulose Decay Capabilities.</title>
        <authorList>
            <person name="Nagy L.G."/>
            <person name="Riley R."/>
            <person name="Tritt A."/>
            <person name="Adam C."/>
            <person name="Daum C."/>
            <person name="Floudas D."/>
            <person name="Sun H."/>
            <person name="Yadav J.S."/>
            <person name="Pangilinan J."/>
            <person name="Larsson K.H."/>
            <person name="Matsuura K."/>
            <person name="Barry K."/>
            <person name="Labutti K."/>
            <person name="Kuo R."/>
            <person name="Ohm R.A."/>
            <person name="Bhattacharya S.S."/>
            <person name="Shirouzu T."/>
            <person name="Yoshinaga Y."/>
            <person name="Martin F.M."/>
            <person name="Grigoriev I.V."/>
            <person name="Hibbett D.S."/>
        </authorList>
    </citation>
    <scope>NUCLEOTIDE SEQUENCE [LARGE SCALE GENOMIC DNA]</scope>
    <source>
        <strain evidence="4 5">HHB14362 ss-1</strain>
    </source>
</reference>
<dbReference type="GO" id="GO:0006508">
    <property type="term" value="P:proteolysis"/>
    <property type="evidence" value="ECO:0007669"/>
    <property type="project" value="InterPro"/>
</dbReference>
<proteinExistence type="predicted"/>
<dbReference type="Proteomes" id="UP000076761">
    <property type="component" value="Unassembled WGS sequence"/>
</dbReference>